<dbReference type="SUPFAM" id="SSF53850">
    <property type="entry name" value="Periplasmic binding protein-like II"/>
    <property type="match status" value="1"/>
</dbReference>
<keyword evidence="1" id="KW-0732">Signal</keyword>
<proteinExistence type="predicted"/>
<dbReference type="PANTHER" id="PTHR42941">
    <property type="entry name" value="SLL1037 PROTEIN"/>
    <property type="match status" value="1"/>
</dbReference>
<feature type="chain" id="PRO_5039695394" evidence="1">
    <location>
        <begin position="19"/>
        <end position="343"/>
    </location>
</feature>
<reference evidence="2 3" key="1">
    <citation type="submission" date="2019-01" db="EMBL/GenBank/DDBJ databases">
        <title>Chengkuizengella sp. nov., isolated from deep-sea sediment of East Pacific Ocean.</title>
        <authorList>
            <person name="Yang J."/>
            <person name="Lai Q."/>
            <person name="Shao Z."/>
        </authorList>
    </citation>
    <scope>NUCLEOTIDE SEQUENCE [LARGE SCALE GENOMIC DNA]</scope>
    <source>
        <strain evidence="2 3">YPA3-1-1</strain>
    </source>
</reference>
<evidence type="ECO:0000313" key="2">
    <source>
        <dbReference type="EMBL" id="NBI30710.1"/>
    </source>
</evidence>
<accession>A0A6N9Q7G0</accession>
<dbReference type="Pfam" id="PF16868">
    <property type="entry name" value="NMT1_3"/>
    <property type="match status" value="1"/>
</dbReference>
<name>A0A6N9Q7G0_9BACL</name>
<organism evidence="2 3">
    <name type="scientific">Chengkuizengella marina</name>
    <dbReference type="NCBI Taxonomy" id="2507566"/>
    <lineage>
        <taxon>Bacteria</taxon>
        <taxon>Bacillati</taxon>
        <taxon>Bacillota</taxon>
        <taxon>Bacilli</taxon>
        <taxon>Bacillales</taxon>
        <taxon>Paenibacillaceae</taxon>
        <taxon>Chengkuizengella</taxon>
    </lineage>
</organism>
<dbReference type="RefSeq" id="WP_160647525.1">
    <property type="nucleotide sequence ID" value="NZ_SIJB01000036.1"/>
</dbReference>
<dbReference type="EMBL" id="SIJB01000036">
    <property type="protein sequence ID" value="NBI30710.1"/>
    <property type="molecule type" value="Genomic_DNA"/>
</dbReference>
<sequence length="343" mass="36997">MKKSGVLIYLFIFSLFIAACGGTTEKTNTKPNGATEEKENEEQNLIDEAQAIVFGTGGTSGTYYPIGGALKPIFEQSDYIKNVTVAATGASVANIQNIQDGINQFAIVMSDVAYDALNGTGQFVNNKVDLKAFAGMYQNVVQVVATKDSAIQSIDDLKGKKVGVGKVGSGVEQSALKVLEAAGLIYDDLSKVTHTGYADSVQEMKNGNLDAAFFTSGIPNSNITDLMQSVDITFVEIKGEVASKLMEKYPFYKENNIPAGDEVKYSLDNEVKTVGIQNMLVVPSNLKDELVYDLAKHYYEYLGSEGVSVGALKQLNRNDIAKGLIAPIHPGAEMFYKEQGMLE</sequence>
<dbReference type="PANTHER" id="PTHR42941:SF1">
    <property type="entry name" value="SLL1037 PROTEIN"/>
    <property type="match status" value="1"/>
</dbReference>
<dbReference type="AlphaFoldDB" id="A0A6N9Q7G0"/>
<comment type="caution">
    <text evidence="2">The sequence shown here is derived from an EMBL/GenBank/DDBJ whole genome shotgun (WGS) entry which is preliminary data.</text>
</comment>
<gene>
    <name evidence="2" type="ORF">ERL59_17300</name>
</gene>
<feature type="signal peptide" evidence="1">
    <location>
        <begin position="1"/>
        <end position="18"/>
    </location>
</feature>
<dbReference type="Proteomes" id="UP000448943">
    <property type="component" value="Unassembled WGS sequence"/>
</dbReference>
<dbReference type="Gene3D" id="3.40.190.10">
    <property type="entry name" value="Periplasmic binding protein-like II"/>
    <property type="match status" value="2"/>
</dbReference>
<evidence type="ECO:0000313" key="3">
    <source>
        <dbReference type="Proteomes" id="UP000448943"/>
    </source>
</evidence>
<evidence type="ECO:0000256" key="1">
    <source>
        <dbReference type="SAM" id="SignalP"/>
    </source>
</evidence>
<dbReference type="InterPro" id="IPR011852">
    <property type="entry name" value="TRAP_TAXI"/>
</dbReference>
<dbReference type="PROSITE" id="PS51257">
    <property type="entry name" value="PROKAR_LIPOPROTEIN"/>
    <property type="match status" value="1"/>
</dbReference>
<protein>
    <submittedName>
        <fullName evidence="2">TAXI family TRAP transporter solute-binding subunit</fullName>
    </submittedName>
</protein>
<dbReference type="NCBIfam" id="TIGR02122">
    <property type="entry name" value="TRAP_TAXI"/>
    <property type="match status" value="1"/>
</dbReference>
<dbReference type="OrthoDB" id="9776669at2"/>
<keyword evidence="3" id="KW-1185">Reference proteome</keyword>